<organism evidence="4 5">
    <name type="scientific">Chytriomyces confervae</name>
    <dbReference type="NCBI Taxonomy" id="246404"/>
    <lineage>
        <taxon>Eukaryota</taxon>
        <taxon>Fungi</taxon>
        <taxon>Fungi incertae sedis</taxon>
        <taxon>Chytridiomycota</taxon>
        <taxon>Chytridiomycota incertae sedis</taxon>
        <taxon>Chytridiomycetes</taxon>
        <taxon>Chytridiales</taxon>
        <taxon>Chytriomycetaceae</taxon>
        <taxon>Chytriomyces</taxon>
    </lineage>
</organism>
<evidence type="ECO:0000313" key="5">
    <source>
        <dbReference type="Proteomes" id="UP000320333"/>
    </source>
</evidence>
<comment type="function">
    <text evidence="3">Plays a central role in 2-thiolation of mcm(5)S(2)U at tRNA wobble positions of tRNA(Lys), tRNA(Glu) and tRNA(Gln). May act by forming a heterodimer with NCS6 that ligates sulfur from thiocarboxylated URM1 onto the uridine of tRNAs at wobble position. Prior mcm(5) tRNA modification by the elongator complex is required for 2-thiolation. May also be involved in protein urmylation.</text>
</comment>
<keyword evidence="5" id="KW-1185">Reference proteome</keyword>
<evidence type="ECO:0000256" key="1">
    <source>
        <dbReference type="ARBA" id="ARBA00022490"/>
    </source>
</evidence>
<dbReference type="EMBL" id="QEAP01000794">
    <property type="protein sequence ID" value="TPX56676.1"/>
    <property type="molecule type" value="Genomic_DNA"/>
</dbReference>
<dbReference type="GO" id="GO:0005829">
    <property type="term" value="C:cytosol"/>
    <property type="evidence" value="ECO:0007669"/>
    <property type="project" value="TreeGrafter"/>
</dbReference>
<dbReference type="PANTHER" id="PTHR20882">
    <property type="entry name" value="CYTOPLASMIC TRNA 2-THIOLATION PROTEIN 2"/>
    <property type="match status" value="1"/>
</dbReference>
<reference evidence="4 5" key="1">
    <citation type="journal article" date="2019" name="Sci. Rep.">
        <title>Comparative genomics of chytrid fungi reveal insights into the obligate biotrophic and pathogenic lifestyle of Synchytrium endobioticum.</title>
        <authorList>
            <person name="van de Vossenberg B.T.L.H."/>
            <person name="Warris S."/>
            <person name="Nguyen H.D.T."/>
            <person name="van Gent-Pelzer M.P.E."/>
            <person name="Joly D.L."/>
            <person name="van de Geest H.C."/>
            <person name="Bonants P.J.M."/>
            <person name="Smith D.S."/>
            <person name="Levesque C.A."/>
            <person name="van der Lee T.A.J."/>
        </authorList>
    </citation>
    <scope>NUCLEOTIDE SEQUENCE [LARGE SCALE GENOMIC DNA]</scope>
    <source>
        <strain evidence="4 5">CBS 675.73</strain>
    </source>
</reference>
<comment type="similarity">
    <text evidence="3">Belongs to the CTU2/NCS2 family.</text>
</comment>
<evidence type="ECO:0000256" key="3">
    <source>
        <dbReference type="HAMAP-Rule" id="MF_03054"/>
    </source>
</evidence>
<dbReference type="InterPro" id="IPR014729">
    <property type="entry name" value="Rossmann-like_a/b/a_fold"/>
</dbReference>
<evidence type="ECO:0000313" key="4">
    <source>
        <dbReference type="EMBL" id="TPX56676.1"/>
    </source>
</evidence>
<accession>A0A507DYQ9</accession>
<gene>
    <name evidence="3" type="primary">NCS2</name>
    <name evidence="3" type="synonym">CTU2</name>
    <name evidence="4" type="ORF">CcCBS67573_g09328</name>
</gene>
<dbReference type="Gene3D" id="3.40.50.620">
    <property type="entry name" value="HUPs"/>
    <property type="match status" value="1"/>
</dbReference>
<keyword evidence="2 3" id="KW-0819">tRNA processing</keyword>
<dbReference type="GO" id="GO:0016779">
    <property type="term" value="F:nucleotidyltransferase activity"/>
    <property type="evidence" value="ECO:0007669"/>
    <property type="project" value="UniProtKB-UniRule"/>
</dbReference>
<protein>
    <recommendedName>
        <fullName evidence="3">Cytoplasmic tRNA 2-thiolation protein 2</fullName>
    </recommendedName>
</protein>
<comment type="caution">
    <text evidence="4">The sequence shown here is derived from an EMBL/GenBank/DDBJ whole genome shotgun (WGS) entry which is preliminary data.</text>
</comment>
<dbReference type="UniPathway" id="UPA00988"/>
<dbReference type="GO" id="GO:0002143">
    <property type="term" value="P:tRNA wobble position uridine thiolation"/>
    <property type="evidence" value="ECO:0007669"/>
    <property type="project" value="TreeGrafter"/>
</dbReference>
<name>A0A507DYQ9_9FUNG</name>
<dbReference type="Pfam" id="PF10288">
    <property type="entry name" value="CTU2"/>
    <property type="match status" value="1"/>
</dbReference>
<dbReference type="PANTHER" id="PTHR20882:SF14">
    <property type="entry name" value="CYTOPLASMIC TRNA 2-THIOLATION PROTEIN 2"/>
    <property type="match status" value="1"/>
</dbReference>
<dbReference type="InterPro" id="IPR019407">
    <property type="entry name" value="CTU2"/>
</dbReference>
<dbReference type="HAMAP" id="MF_03054">
    <property type="entry name" value="CTU2"/>
    <property type="match status" value="1"/>
</dbReference>
<comment type="pathway">
    <text evidence="3">tRNA modification; 5-methoxycarbonylmethyl-2-thiouridine-tRNA biosynthesis.</text>
</comment>
<keyword evidence="1 3" id="KW-0963">Cytoplasm</keyword>
<dbReference type="SUPFAM" id="SSF52402">
    <property type="entry name" value="Adenine nucleotide alpha hydrolases-like"/>
    <property type="match status" value="1"/>
</dbReference>
<dbReference type="Proteomes" id="UP000320333">
    <property type="component" value="Unassembled WGS sequence"/>
</dbReference>
<dbReference type="GO" id="GO:0000049">
    <property type="term" value="F:tRNA binding"/>
    <property type="evidence" value="ECO:0007669"/>
    <property type="project" value="InterPro"/>
</dbReference>
<proteinExistence type="inferred from homology"/>
<dbReference type="OrthoDB" id="25129at2759"/>
<sequence length="484" mass="52061">MSCVKCGADSVLATRGSNFCGPCLSADLFSRFTRTFAVKNSELPRGEAACVAWSGGESSSLLLHYMNTFLNKTLKNNTAARFSSVVVCVVDYSCLLSKSRESIESEMKEMQTVVESFGFTFKRVPLESVFANENGDLGLHLVADGADEQIRLLQHRGKAPQGATPLSHTLSLFESLRTTPASNATTAVSLLSTLVNRLLIRTALANNCTSLIMGPNASTIAGSIVTATALGGGFNLPNDISLEYKVPGANLVIFRPIRDLLWIEVEKIVQVDSVQIFHAVARMADGLFGSLVAAPGADHNNMNVSKMTIQELAKSFVSGLQRDFPQSVSTVTRTAFKIETGSSVAGLQTCLLCASPIQPNSQKWRKSHTVSALSEVVLPEDPVKPVTQLGTTSCETPNAHIADDLLCYSCQHVSRDVSNRKAFVVPGEPWFLGGKASLFSECVDANSAKCCGNESACASGRNHPGRVENLREQIQDFLLEDDDE</sequence>
<dbReference type="GO" id="GO:0016783">
    <property type="term" value="F:sulfurtransferase activity"/>
    <property type="evidence" value="ECO:0007669"/>
    <property type="project" value="TreeGrafter"/>
</dbReference>
<evidence type="ECO:0000256" key="2">
    <source>
        <dbReference type="ARBA" id="ARBA00022694"/>
    </source>
</evidence>
<dbReference type="GO" id="GO:0032447">
    <property type="term" value="P:protein urmylation"/>
    <property type="evidence" value="ECO:0007669"/>
    <property type="project" value="UniProtKB-UniRule"/>
</dbReference>
<comment type="subcellular location">
    <subcellularLocation>
        <location evidence="3">Cytoplasm</location>
    </subcellularLocation>
</comment>
<dbReference type="STRING" id="246404.A0A507DYQ9"/>
<dbReference type="AlphaFoldDB" id="A0A507DYQ9"/>